<reference evidence="2 3" key="1">
    <citation type="submission" date="2024-01" db="EMBL/GenBank/DDBJ databases">
        <title>The genomes of 5 underutilized Papilionoideae crops provide insights into root nodulation and disease resistance.</title>
        <authorList>
            <person name="Yuan L."/>
        </authorList>
    </citation>
    <scope>NUCLEOTIDE SEQUENCE [LARGE SCALE GENOMIC DNA]</scope>
    <source>
        <strain evidence="2">LY-2023</strain>
        <tissue evidence="2">Leaf</tissue>
    </source>
</reference>
<evidence type="ECO:0000313" key="3">
    <source>
        <dbReference type="Proteomes" id="UP001359559"/>
    </source>
</evidence>
<dbReference type="AlphaFoldDB" id="A0AAN9JR92"/>
<organism evidence="2 3">
    <name type="scientific">Clitoria ternatea</name>
    <name type="common">Butterfly pea</name>
    <dbReference type="NCBI Taxonomy" id="43366"/>
    <lineage>
        <taxon>Eukaryota</taxon>
        <taxon>Viridiplantae</taxon>
        <taxon>Streptophyta</taxon>
        <taxon>Embryophyta</taxon>
        <taxon>Tracheophyta</taxon>
        <taxon>Spermatophyta</taxon>
        <taxon>Magnoliopsida</taxon>
        <taxon>eudicotyledons</taxon>
        <taxon>Gunneridae</taxon>
        <taxon>Pentapetalae</taxon>
        <taxon>rosids</taxon>
        <taxon>fabids</taxon>
        <taxon>Fabales</taxon>
        <taxon>Fabaceae</taxon>
        <taxon>Papilionoideae</taxon>
        <taxon>50 kb inversion clade</taxon>
        <taxon>NPAAA clade</taxon>
        <taxon>indigoferoid/millettioid clade</taxon>
        <taxon>Phaseoleae</taxon>
        <taxon>Clitoria</taxon>
    </lineage>
</organism>
<dbReference type="Proteomes" id="UP001359559">
    <property type="component" value="Unassembled WGS sequence"/>
</dbReference>
<comment type="caution">
    <text evidence="2">The sequence shown here is derived from an EMBL/GenBank/DDBJ whole genome shotgun (WGS) entry which is preliminary data.</text>
</comment>
<protein>
    <submittedName>
        <fullName evidence="2">Uncharacterized protein</fullName>
    </submittedName>
</protein>
<keyword evidence="3" id="KW-1185">Reference proteome</keyword>
<accession>A0AAN9JR92</accession>
<dbReference type="EMBL" id="JAYKXN010000003">
    <property type="protein sequence ID" value="KAK7302392.1"/>
    <property type="molecule type" value="Genomic_DNA"/>
</dbReference>
<proteinExistence type="predicted"/>
<name>A0AAN9JR92_CLITE</name>
<gene>
    <name evidence="2" type="ORF">RJT34_13280</name>
</gene>
<feature type="region of interest" description="Disordered" evidence="1">
    <location>
        <begin position="66"/>
        <end position="90"/>
    </location>
</feature>
<evidence type="ECO:0000256" key="1">
    <source>
        <dbReference type="SAM" id="MobiDB-lite"/>
    </source>
</evidence>
<sequence>MNECGFFLNVNLVCLILFERNLLRLPGSAILVWVVEAIPRKLKLQAMKMKKVRVELMVGCGWGMNSSNGNDKDDGSSSSFSFWTTALVSS</sequence>
<evidence type="ECO:0000313" key="2">
    <source>
        <dbReference type="EMBL" id="KAK7302392.1"/>
    </source>
</evidence>